<keyword evidence="1" id="KW-1133">Transmembrane helix</keyword>
<reference evidence="3" key="1">
    <citation type="submission" date="2017-08" db="EMBL/GenBank/DDBJ databases">
        <title>A dynamic microbial community with high functional redundancy inhabits the cold, oxic subseafloor aquifer.</title>
        <authorList>
            <person name="Tully B.J."/>
            <person name="Wheat C.G."/>
            <person name="Glazer B.T."/>
            <person name="Huber J.A."/>
        </authorList>
    </citation>
    <scope>NUCLEOTIDE SEQUENCE [LARGE SCALE GENOMIC DNA]</scope>
</reference>
<feature type="transmembrane region" description="Helical" evidence="1">
    <location>
        <begin position="76"/>
        <end position="93"/>
    </location>
</feature>
<dbReference type="InterPro" id="IPR031347">
    <property type="entry name" value="AmpE"/>
</dbReference>
<dbReference type="PANTHER" id="PTHR38684:SF1">
    <property type="entry name" value="PROTEIN AMPE"/>
    <property type="match status" value="1"/>
</dbReference>
<sequence>MKFLVILICLMVNYLWLKDFDRFNDGWFFRFRCRVEDWASNFVDKIPLGWLAAFVLIYALPLASLTLILFIAADSVFGLATMMVHILVLLVAFDRTQPGQLAKDFLEKFRGGDMEACIDFLKQEFRATSLPNADDKDGVGKYFSKQLTYRSFEKMFVMFFWYMCTGPLGILFSYISYQLRDSHREQQLQKQVDFITLAIQALEWIPLRLLALTFSLAGNFVQCFENVRASFWRFSIETNNADLLYGYAGCAASGMVINSAAEEDFEAEAEAQDRESAEIQAILGLLERSQAIWISVLALITIVGL</sequence>
<dbReference type="EMBL" id="NVUL01000003">
    <property type="protein sequence ID" value="PCI81904.1"/>
    <property type="molecule type" value="Genomic_DNA"/>
</dbReference>
<evidence type="ECO:0000313" key="2">
    <source>
        <dbReference type="EMBL" id="PCI81904.1"/>
    </source>
</evidence>
<evidence type="ECO:0000256" key="1">
    <source>
        <dbReference type="SAM" id="Phobius"/>
    </source>
</evidence>
<proteinExistence type="predicted"/>
<dbReference type="InterPro" id="IPR052966">
    <property type="entry name" value="Beta-lactamase_Reg"/>
</dbReference>
<dbReference type="Proteomes" id="UP000218767">
    <property type="component" value="Unassembled WGS sequence"/>
</dbReference>
<feature type="transmembrane region" description="Helical" evidence="1">
    <location>
        <begin position="159"/>
        <end position="177"/>
    </location>
</feature>
<gene>
    <name evidence="2" type="ORF">COB20_01195</name>
</gene>
<keyword evidence="1" id="KW-0812">Transmembrane</keyword>
<evidence type="ECO:0008006" key="4">
    <source>
        <dbReference type="Google" id="ProtNLM"/>
    </source>
</evidence>
<protein>
    <recommendedName>
        <fullName evidence="4">Regulatory signaling modulator protein AmpE</fullName>
    </recommendedName>
</protein>
<evidence type="ECO:0000313" key="3">
    <source>
        <dbReference type="Proteomes" id="UP000218767"/>
    </source>
</evidence>
<dbReference type="AlphaFoldDB" id="A0A2A4XHF1"/>
<dbReference type="Pfam" id="PF17113">
    <property type="entry name" value="AmpE"/>
    <property type="match status" value="1"/>
</dbReference>
<name>A0A2A4XHF1_9GAMM</name>
<organism evidence="2 3">
    <name type="scientific">SAR86 cluster bacterium</name>
    <dbReference type="NCBI Taxonomy" id="2030880"/>
    <lineage>
        <taxon>Bacteria</taxon>
        <taxon>Pseudomonadati</taxon>
        <taxon>Pseudomonadota</taxon>
        <taxon>Gammaproteobacteria</taxon>
        <taxon>SAR86 cluster</taxon>
    </lineage>
</organism>
<comment type="caution">
    <text evidence="2">The sequence shown here is derived from an EMBL/GenBank/DDBJ whole genome shotgun (WGS) entry which is preliminary data.</text>
</comment>
<feature type="transmembrane region" description="Helical" evidence="1">
    <location>
        <begin position="48"/>
        <end position="69"/>
    </location>
</feature>
<dbReference type="GO" id="GO:0046677">
    <property type="term" value="P:response to antibiotic"/>
    <property type="evidence" value="ECO:0007669"/>
    <property type="project" value="TreeGrafter"/>
</dbReference>
<dbReference type="GO" id="GO:0005886">
    <property type="term" value="C:plasma membrane"/>
    <property type="evidence" value="ECO:0007669"/>
    <property type="project" value="TreeGrafter"/>
</dbReference>
<dbReference type="PANTHER" id="PTHR38684">
    <property type="entry name" value="PROTEIN AMPE"/>
    <property type="match status" value="1"/>
</dbReference>
<keyword evidence="1" id="KW-0472">Membrane</keyword>
<accession>A0A2A4XHF1</accession>